<evidence type="ECO:0000256" key="15">
    <source>
        <dbReference type="SAM" id="SignalP"/>
    </source>
</evidence>
<dbReference type="InterPro" id="IPR003598">
    <property type="entry name" value="Ig_sub2"/>
</dbReference>
<gene>
    <name evidence="20" type="ORF">ODALV1_LOCUS7242</name>
</gene>
<dbReference type="Pfam" id="PF07679">
    <property type="entry name" value="I-set"/>
    <property type="match status" value="2"/>
</dbReference>
<feature type="domain" description="Fibronectin type-III" evidence="19">
    <location>
        <begin position="710"/>
        <end position="811"/>
    </location>
</feature>
<comment type="catalytic activity">
    <reaction evidence="13">
        <text>O-phospho-L-tyrosyl-[protein] + H2O = L-tyrosyl-[protein] + phosphate</text>
        <dbReference type="Rhea" id="RHEA:10684"/>
        <dbReference type="Rhea" id="RHEA-COMP:10136"/>
        <dbReference type="Rhea" id="RHEA-COMP:20101"/>
        <dbReference type="ChEBI" id="CHEBI:15377"/>
        <dbReference type="ChEBI" id="CHEBI:43474"/>
        <dbReference type="ChEBI" id="CHEBI:46858"/>
        <dbReference type="ChEBI" id="CHEBI:61978"/>
        <dbReference type="EC" id="3.1.3.48"/>
    </reaction>
</comment>
<feature type="signal peptide" evidence="15">
    <location>
        <begin position="1"/>
        <end position="24"/>
    </location>
</feature>
<feature type="domain" description="Fibronectin type-III" evidence="19">
    <location>
        <begin position="1104"/>
        <end position="1206"/>
    </location>
</feature>
<evidence type="ECO:0000256" key="7">
    <source>
        <dbReference type="ARBA" id="ARBA00022801"/>
    </source>
</evidence>
<dbReference type="CDD" id="cd14554">
    <property type="entry name" value="R-PTP-LAR-2"/>
    <property type="match status" value="1"/>
</dbReference>
<keyword evidence="5 15" id="KW-0732">Signal</keyword>
<feature type="domain" description="Tyrosine-protein phosphatase" evidence="16">
    <location>
        <begin position="1811"/>
        <end position="2070"/>
    </location>
</feature>
<dbReference type="Pfam" id="PF00041">
    <property type="entry name" value="fn3"/>
    <property type="match status" value="9"/>
</dbReference>
<evidence type="ECO:0000313" key="20">
    <source>
        <dbReference type="EMBL" id="CAL8089048.1"/>
    </source>
</evidence>
<evidence type="ECO:0000256" key="14">
    <source>
        <dbReference type="SAM" id="MobiDB-lite"/>
    </source>
</evidence>
<dbReference type="PROSITE" id="PS50056">
    <property type="entry name" value="TYR_PHOSPHATASE_2"/>
    <property type="match status" value="2"/>
</dbReference>
<dbReference type="InterPro" id="IPR007110">
    <property type="entry name" value="Ig-like_dom"/>
</dbReference>
<dbReference type="CDD" id="cd00063">
    <property type="entry name" value="FN3"/>
    <property type="match status" value="9"/>
</dbReference>
<feature type="domain" description="Fibronectin type-III" evidence="19">
    <location>
        <begin position="816"/>
        <end position="910"/>
    </location>
</feature>
<evidence type="ECO:0000256" key="5">
    <source>
        <dbReference type="ARBA" id="ARBA00022729"/>
    </source>
</evidence>
<dbReference type="PANTHER" id="PTHR46957:SF6">
    <property type="entry name" value="PROTEIN-TYROSINE-PHOSPHATASE"/>
    <property type="match status" value="1"/>
</dbReference>
<dbReference type="PRINTS" id="PR00700">
    <property type="entry name" value="PRTYPHPHTASE"/>
</dbReference>
<keyword evidence="9" id="KW-1133">Transmembrane helix</keyword>
<evidence type="ECO:0000259" key="19">
    <source>
        <dbReference type="PROSITE" id="PS50853"/>
    </source>
</evidence>
<evidence type="ECO:0000256" key="3">
    <source>
        <dbReference type="ARBA" id="ARBA00013064"/>
    </source>
</evidence>
<feature type="domain" description="Fibronectin type-III" evidence="19">
    <location>
        <begin position="913"/>
        <end position="1004"/>
    </location>
</feature>
<dbReference type="InterPro" id="IPR000387">
    <property type="entry name" value="Tyr_Pase_dom"/>
</dbReference>
<dbReference type="PROSITE" id="PS50055">
    <property type="entry name" value="TYR_PHOSPHATASE_PTP"/>
    <property type="match status" value="2"/>
</dbReference>
<evidence type="ECO:0000259" key="17">
    <source>
        <dbReference type="PROSITE" id="PS50056"/>
    </source>
</evidence>
<dbReference type="SMART" id="SM00060">
    <property type="entry name" value="FN3"/>
    <property type="match status" value="9"/>
</dbReference>
<evidence type="ECO:0000256" key="11">
    <source>
        <dbReference type="ARBA" id="ARBA00023170"/>
    </source>
</evidence>
<protein>
    <recommendedName>
        <fullName evidence="3">protein-tyrosine-phosphatase</fullName>
        <ecNumber evidence="3">3.1.3.48</ecNumber>
    </recommendedName>
</protein>
<dbReference type="InterPro" id="IPR050713">
    <property type="entry name" value="RTP_Phos/Ushers"/>
</dbReference>
<dbReference type="InterPro" id="IPR013783">
    <property type="entry name" value="Ig-like_fold"/>
</dbReference>
<dbReference type="Proteomes" id="UP001642540">
    <property type="component" value="Unassembled WGS sequence"/>
</dbReference>
<feature type="domain" description="Ig-like" evidence="18">
    <location>
        <begin position="28"/>
        <end position="119"/>
    </location>
</feature>
<keyword evidence="10" id="KW-0472">Membrane</keyword>
<feature type="domain" description="Fibronectin type-III" evidence="19">
    <location>
        <begin position="318"/>
        <end position="410"/>
    </location>
</feature>
<evidence type="ECO:0000256" key="9">
    <source>
        <dbReference type="ARBA" id="ARBA00022989"/>
    </source>
</evidence>
<feature type="domain" description="Ig-like" evidence="18">
    <location>
        <begin position="131"/>
        <end position="220"/>
    </location>
</feature>
<organism evidence="20 21">
    <name type="scientific">Orchesella dallaii</name>
    <dbReference type="NCBI Taxonomy" id="48710"/>
    <lineage>
        <taxon>Eukaryota</taxon>
        <taxon>Metazoa</taxon>
        <taxon>Ecdysozoa</taxon>
        <taxon>Arthropoda</taxon>
        <taxon>Hexapoda</taxon>
        <taxon>Collembola</taxon>
        <taxon>Entomobryomorpha</taxon>
        <taxon>Entomobryoidea</taxon>
        <taxon>Orchesellidae</taxon>
        <taxon>Orchesellinae</taxon>
        <taxon>Orchesella</taxon>
    </lineage>
</organism>
<dbReference type="SUPFAM" id="SSF52799">
    <property type="entry name" value="(Phosphotyrosine protein) phosphatases II"/>
    <property type="match status" value="2"/>
</dbReference>
<keyword evidence="12" id="KW-0325">Glycoprotein</keyword>
<keyword evidence="21" id="KW-1185">Reference proteome</keyword>
<evidence type="ECO:0000256" key="6">
    <source>
        <dbReference type="ARBA" id="ARBA00022737"/>
    </source>
</evidence>
<dbReference type="InterPro" id="IPR000242">
    <property type="entry name" value="PTP_cat"/>
</dbReference>
<feature type="domain" description="Tyrosine-protein phosphatase" evidence="16">
    <location>
        <begin position="1522"/>
        <end position="1779"/>
    </location>
</feature>
<evidence type="ECO:0000256" key="8">
    <source>
        <dbReference type="ARBA" id="ARBA00022912"/>
    </source>
</evidence>
<evidence type="ECO:0000256" key="1">
    <source>
        <dbReference type="ARBA" id="ARBA00004479"/>
    </source>
</evidence>
<evidence type="ECO:0000259" key="18">
    <source>
        <dbReference type="PROSITE" id="PS50835"/>
    </source>
</evidence>
<reference evidence="20 21" key="1">
    <citation type="submission" date="2024-08" db="EMBL/GenBank/DDBJ databases">
        <authorList>
            <person name="Cucini C."/>
            <person name="Frati F."/>
        </authorList>
    </citation>
    <scope>NUCLEOTIDE SEQUENCE [LARGE SCALE GENOMIC DNA]</scope>
</reference>
<dbReference type="PROSITE" id="PS50853">
    <property type="entry name" value="FN3"/>
    <property type="match status" value="9"/>
</dbReference>
<feature type="region of interest" description="Disordered" evidence="14">
    <location>
        <begin position="607"/>
        <end position="630"/>
    </location>
</feature>
<dbReference type="SUPFAM" id="SSF49265">
    <property type="entry name" value="Fibronectin type III"/>
    <property type="match status" value="5"/>
</dbReference>
<dbReference type="InterPro" id="IPR036179">
    <property type="entry name" value="Ig-like_dom_sf"/>
</dbReference>
<evidence type="ECO:0000256" key="4">
    <source>
        <dbReference type="ARBA" id="ARBA00022692"/>
    </source>
</evidence>
<keyword evidence="11" id="KW-0675">Receptor</keyword>
<dbReference type="InterPro" id="IPR016130">
    <property type="entry name" value="Tyr_Pase_AS"/>
</dbReference>
<comment type="caution">
    <text evidence="20">The sequence shown here is derived from an EMBL/GenBank/DDBJ whole genome shotgun (WGS) entry which is preliminary data.</text>
</comment>
<sequence length="2077" mass="233290">MRPRLCVGLWLLAIIIFGVTTSSASDPPQIVEKLKDQRVKAGSPATFYCRVTGDPPPTIHWRKNGKKQPGGHTRIFIEQFPGVSMLRINPARHVRDDASYECMAENGVGDPVTASANLTVFSDKDSPQGFPKIMEGPTKQSVEKGRTATLTCRATGMQPINIIWIKDLLPVQPSERIEFTGPGGATLLIRDADEPDSGTYECIAENAVGSETSNRSELVVRERRIPPEFSVPPEKVYEVMLGNDLNITCVAVGSPMPSVKWRKGVEELTPNDDRIPIGKNVLQLKNIRETAVYTCFAQSNLGMKEINTTVKVQSLPKPPSKVRVSDVTATSVRLTWSYAPTEREDVTYYVIQYKPKYSNQDYAEISGVLNQDHMITSLNPYTEYEFSVIAFNKVGRGVPSESVDATTGETKPKSAPRNVNARPLSSSQMLVTWEAPESPNGQITGYKVYFTTNPTLPLAQWDSKRVESNEMSQIHDLIPRMIYTIRVQAYTAIGPGPVSAPIQAKTEQGVPGQPRQFRVTHVTPTSATLEWAKPNHIGDNIVGYELHWNDTFSKETSHRSISVGEQFVVTNLYPNTVYFMWLAAKSRKGEGAPTPPILVRTEQYTPGAPPQKFHADAEDSTSIRITWSPPPEDKQHGDIMYYKIYFVENNDPEALTKEVTISNPNTRDYTIDQLKKWTEYKIWVLAGTSVGDGPNTDPIIIRTDEDVPGEPQNVSTNAMNSTTIQVIWEQPNQNEKHGVIRGYQIHVQELGDDEDSLLNPPLRFDVLDGMARSFNVSELQPDTKYAVQVAALTRKGDGLRSKKVVVKTPGGVPSRPDLTLKVLTSETSVTVELEWTRPTQTFGELQGYRVKYGPKSTPMEEIILEGQKILKHKIQKLERGVEYEFRVSASNHIGYGQEAVKYYTTPEGPPSGPPVNISHRFQTADVVAVTWDPPLAEHRNGQILKYHVIFHRKMGISTERNTTVSKAVFAALEENQEYWVQVSAATSQGKGPLSEKYQVKTEREMIRAPTNVQAMATSDSTAEVWWEGVPARGRVTGYQIFYTTTAVEDLDTWQTISVSVTTSADLVNLEKNSQYAVAVCAKTKTGLGRLSAVVDNVKIKPEDVPLHLTAEDLSTHSMTLRWSRPVRLNPIEYKITYDAFKEFVDSDGMTQTQQYAPKEIKVNQDRETVTINELSPFTTYNVNVTAVPSDSSYRPPAKITVTTHMAAPQPMVTPDACNQGGKISLFLPQASEEYGPISHYYLIVVPETKKLSSKIPDQFLTDNMASMNGVPTKVTIVGSSYISDENLNDEEDTGYQLSPYIAARFAPRAIPRNFQLGDSGFYNSYENKPLEKGAKYKIFLRAIVDTPQKHLYTSSPFSDIISTTMPEANSCEPPMRLLPNDRPGQNFAVNKKSVTEHGMLWVVAPVIAVILAACSMLTCFLFKRFVSWRRVSHKHVEQSGVLKPLIATDGPDGPMPAGYITSSFGMHTIGSDGITIPEAPSDPVEMRRMNFKTPALLQHPPIVIADLAAHIDRLKSNDNHLFSQEYESIDPGQQFTWESSNLEVNKPKNRYANVVAYDHSRVVLQPLDGIIGSDYINANYCDGYRRQNAYIATQGPLPETFADFWRMCWEVNTATIIMMTRLEERARVKCDQYWPTRGSETYGDITVTLREVQELAFYCIRSFLVRKTAPGMQQTREIKQLQFTAWPDHGVPDHPAPFLMFLKRVKMLNPLDCGPMIVHCSAGVGRTGCFVVIDSMLERMKYDNSVDIYGHVTCLRAQRNYMVQTEDQYIFIYDAILEAVICGNSEIPVDKLQAHVEMLTTPLPGENFKGIDVEFKKLLNMKIDSGRFTTANLPSNQKKNRLVNILPYENTRVCLTPIRGAEGSDYINASYIDGYKDRCAYIATQGPLPDTVDDFWRMIWEHNSTIIVMLTKLREMGKEKCYTYWPNDRSQRYQCFVVDPIAEYNLSQYTLREFKITDARDGQSRTIRQFQFAEWPEQGVPKSAEGFVDFIGQVHKTKEQFGQEGPITVHCSAGVGRTGVFIALSIVLARVQNEDLVDLFQTVRILRTERPGMVQSEDQYEFCYRAILEYLAYDQYP</sequence>
<dbReference type="SMART" id="SM00409">
    <property type="entry name" value="IG"/>
    <property type="match status" value="3"/>
</dbReference>
<feature type="domain" description="Fibronectin type-III" evidence="19">
    <location>
        <begin position="513"/>
        <end position="604"/>
    </location>
</feature>
<dbReference type="Gene3D" id="3.90.190.10">
    <property type="entry name" value="Protein tyrosine phosphatase superfamily"/>
    <property type="match status" value="2"/>
</dbReference>
<dbReference type="Gene3D" id="2.60.40.10">
    <property type="entry name" value="Immunoglobulins"/>
    <property type="match status" value="12"/>
</dbReference>
<proteinExistence type="inferred from homology"/>
<evidence type="ECO:0000259" key="16">
    <source>
        <dbReference type="PROSITE" id="PS50055"/>
    </source>
</evidence>
<keyword evidence="6" id="KW-0677">Repeat</keyword>
<dbReference type="InterPro" id="IPR003599">
    <property type="entry name" value="Ig_sub"/>
</dbReference>
<dbReference type="InterPro" id="IPR013098">
    <property type="entry name" value="Ig_I-set"/>
</dbReference>
<keyword evidence="4" id="KW-0812">Transmembrane</keyword>
<evidence type="ECO:0000256" key="10">
    <source>
        <dbReference type="ARBA" id="ARBA00023136"/>
    </source>
</evidence>
<feature type="chain" id="PRO_5046610625" description="protein-tyrosine-phosphatase" evidence="15">
    <location>
        <begin position="25"/>
        <end position="2077"/>
    </location>
</feature>
<comment type="subcellular location">
    <subcellularLocation>
        <location evidence="1">Membrane</location>
        <topology evidence="1">Single-pass type I membrane protein</topology>
    </subcellularLocation>
</comment>
<feature type="domain" description="Fibronectin type-III" evidence="19">
    <location>
        <begin position="609"/>
        <end position="706"/>
    </location>
</feature>
<dbReference type="SMART" id="SM00408">
    <property type="entry name" value="IGc2"/>
    <property type="match status" value="3"/>
</dbReference>
<dbReference type="SUPFAM" id="SSF48726">
    <property type="entry name" value="Immunoglobulin"/>
    <property type="match status" value="3"/>
</dbReference>
<feature type="region of interest" description="Disordered" evidence="14">
    <location>
        <begin position="399"/>
        <end position="421"/>
    </location>
</feature>
<name>A0ABP1Q6H8_9HEXA</name>
<dbReference type="InterPro" id="IPR003595">
    <property type="entry name" value="Tyr_Pase_cat"/>
</dbReference>
<dbReference type="PANTHER" id="PTHR46957">
    <property type="entry name" value="CYTOKINE RECEPTOR"/>
    <property type="match status" value="1"/>
</dbReference>
<dbReference type="SMART" id="SM00194">
    <property type="entry name" value="PTPc"/>
    <property type="match status" value="2"/>
</dbReference>
<feature type="domain" description="Fibronectin type-III" evidence="19">
    <location>
        <begin position="1008"/>
        <end position="1102"/>
    </location>
</feature>
<feature type="domain" description="Tyrosine specific protein phosphatases" evidence="17">
    <location>
        <begin position="1988"/>
        <end position="2061"/>
    </location>
</feature>
<evidence type="ECO:0000313" key="21">
    <source>
        <dbReference type="Proteomes" id="UP001642540"/>
    </source>
</evidence>
<dbReference type="InterPro" id="IPR003961">
    <property type="entry name" value="FN3_dom"/>
</dbReference>
<dbReference type="InterPro" id="IPR036116">
    <property type="entry name" value="FN3_sf"/>
</dbReference>
<keyword evidence="7" id="KW-0378">Hydrolase</keyword>
<evidence type="ECO:0000256" key="2">
    <source>
        <dbReference type="ARBA" id="ARBA00010504"/>
    </source>
</evidence>
<evidence type="ECO:0000256" key="13">
    <source>
        <dbReference type="ARBA" id="ARBA00051722"/>
    </source>
</evidence>
<dbReference type="InterPro" id="IPR029021">
    <property type="entry name" value="Prot-tyrosine_phosphatase-like"/>
</dbReference>
<dbReference type="Pfam" id="PF00102">
    <property type="entry name" value="Y_phosphatase"/>
    <property type="match status" value="2"/>
</dbReference>
<feature type="domain" description="Fibronectin type-III" evidence="19">
    <location>
        <begin position="415"/>
        <end position="509"/>
    </location>
</feature>
<dbReference type="PROSITE" id="PS50835">
    <property type="entry name" value="IG_LIKE"/>
    <property type="match status" value="3"/>
</dbReference>
<keyword evidence="8" id="KW-0904">Protein phosphatase</keyword>
<comment type="similarity">
    <text evidence="2">Belongs to the protein-tyrosine phosphatase family. Receptor class 2A subfamily.</text>
</comment>
<dbReference type="CDD" id="cd14553">
    <property type="entry name" value="R-PTPc-LAR-1"/>
    <property type="match status" value="1"/>
</dbReference>
<dbReference type="SMART" id="SM00404">
    <property type="entry name" value="PTPc_motif"/>
    <property type="match status" value="2"/>
</dbReference>
<feature type="domain" description="Ig-like" evidence="18">
    <location>
        <begin position="227"/>
        <end position="311"/>
    </location>
</feature>
<feature type="domain" description="Tyrosine specific protein phosphatases" evidence="17">
    <location>
        <begin position="1699"/>
        <end position="1770"/>
    </location>
</feature>
<evidence type="ECO:0000256" key="12">
    <source>
        <dbReference type="ARBA" id="ARBA00023180"/>
    </source>
</evidence>
<dbReference type="EC" id="3.1.3.48" evidence="3"/>
<dbReference type="Pfam" id="PF13927">
    <property type="entry name" value="Ig_3"/>
    <property type="match status" value="1"/>
</dbReference>
<dbReference type="PROSITE" id="PS00383">
    <property type="entry name" value="TYR_PHOSPHATASE_1"/>
    <property type="match status" value="2"/>
</dbReference>
<dbReference type="EMBL" id="CAXLJM020000023">
    <property type="protein sequence ID" value="CAL8089048.1"/>
    <property type="molecule type" value="Genomic_DNA"/>
</dbReference>
<accession>A0ABP1Q6H8</accession>